<evidence type="ECO:0000256" key="1">
    <source>
        <dbReference type="ARBA" id="ARBA00006857"/>
    </source>
</evidence>
<dbReference type="OMA" id="YIRDAWK"/>
<organism evidence="6 7">
    <name type="scientific">Spraguea lophii (strain 42_110)</name>
    <name type="common">Microsporidian parasite</name>
    <dbReference type="NCBI Taxonomy" id="1358809"/>
    <lineage>
        <taxon>Eukaryota</taxon>
        <taxon>Fungi</taxon>
        <taxon>Fungi incertae sedis</taxon>
        <taxon>Microsporidia</taxon>
        <taxon>Spragueidae</taxon>
        <taxon>Spraguea</taxon>
    </lineage>
</organism>
<reference evidence="8 9" key="2">
    <citation type="journal article" date="2023" name="Nat. Microbiol.">
        <title>CryoEM reveals that ribosomes in microsporidian spores are locked in a dimeric hibernating state.</title>
        <authorList>
            <person name="McLaren M."/>
            <person name="Conners R."/>
            <person name="Isupov M.N."/>
            <person name="Gil-Diez P."/>
            <person name="Gambelli L."/>
            <person name="Gold V.A.M."/>
            <person name="Walter A."/>
            <person name="Connell S.R."/>
            <person name="Williams B."/>
            <person name="Daum B."/>
        </authorList>
    </citation>
    <scope>STRUCTURE BY ELECTRON MICROSCOPY (2.79 ANGSTROMS)</scope>
</reference>
<evidence type="ECO:0007829" key="8">
    <source>
        <dbReference type="PDB" id="7QCA"/>
    </source>
</evidence>
<evidence type="ECO:0000256" key="2">
    <source>
        <dbReference type="ARBA" id="ARBA00022980"/>
    </source>
</evidence>
<evidence type="ECO:0000256" key="5">
    <source>
        <dbReference type="SAM" id="MobiDB-lite"/>
    </source>
</evidence>
<dbReference type="FunFam" id="3.40.1120.10:FF:000001">
    <property type="entry name" value="Ribosomal protein L15"/>
    <property type="match status" value="1"/>
</dbReference>
<comment type="similarity">
    <text evidence="1 4">Belongs to the eukaryotic ribosomal protein eL15 family.</text>
</comment>
<keyword evidence="7" id="KW-1185">Reference proteome</keyword>
<dbReference type="EMBL" id="ATCN01000620">
    <property type="protein sequence ID" value="EPR78681.1"/>
    <property type="molecule type" value="Genomic_DNA"/>
</dbReference>
<comment type="caution">
    <text evidence="6">The sequence shown here is derived from an EMBL/GenBank/DDBJ whole genome shotgun (WGS) entry which is preliminary data.</text>
</comment>
<evidence type="ECO:0000256" key="4">
    <source>
        <dbReference type="RuleBase" id="RU000663"/>
    </source>
</evidence>
<evidence type="ECO:0000256" key="3">
    <source>
        <dbReference type="ARBA" id="ARBA00023274"/>
    </source>
</evidence>
<evidence type="ECO:0007829" key="9">
    <source>
        <dbReference type="PDB" id="8P5D"/>
    </source>
</evidence>
<feature type="compositionally biased region" description="Polar residues" evidence="5">
    <location>
        <begin position="194"/>
        <end position="204"/>
    </location>
</feature>
<dbReference type="EMDB" id="EMD-17448"/>
<dbReference type="Pfam" id="PF00827">
    <property type="entry name" value="Ribosomal_L15e"/>
    <property type="match status" value="1"/>
</dbReference>
<dbReference type="InParanoid" id="S7W7A2"/>
<dbReference type="EMDB" id="EMD-17457"/>
<dbReference type="AlphaFoldDB" id="S7W7A2"/>
<evidence type="ECO:0000313" key="6">
    <source>
        <dbReference type="EMBL" id="EPR78681.1"/>
    </source>
</evidence>
<keyword evidence="3 4" id="KW-0687">Ribonucleoprotein</keyword>
<dbReference type="PANTHER" id="PTHR11847">
    <property type="entry name" value="RIBOSOMAL PROTEIN L15"/>
    <property type="match status" value="1"/>
</dbReference>
<keyword evidence="2 4" id="KW-0689">Ribosomal protein</keyword>
<dbReference type="PANTHER" id="PTHR11847:SF4">
    <property type="entry name" value="LARGE RIBOSOMAL SUBUNIT PROTEIN EL15"/>
    <property type="match status" value="1"/>
</dbReference>
<evidence type="ECO:0000313" key="7">
    <source>
        <dbReference type="Proteomes" id="UP000014978"/>
    </source>
</evidence>
<dbReference type="VEuPathDB" id="MicrosporidiaDB:SLOPH_1565"/>
<keyword evidence="8 9" id="KW-0002">3D-structure</keyword>
<gene>
    <name evidence="6" type="ORF">SLOPH_1565</name>
</gene>
<dbReference type="OrthoDB" id="10255148at2759"/>
<dbReference type="HOGENOM" id="CLU_080796_0_0_1"/>
<dbReference type="Gene3D" id="3.40.1120.10">
    <property type="entry name" value="Ribosomal protein l15e"/>
    <property type="match status" value="1"/>
</dbReference>
<dbReference type="PDB" id="8P60">
    <property type="method" value="EM"/>
    <property type="resolution" value="14.30 A"/>
    <property type="chains" value="KN0/LN0=1-204"/>
</dbReference>
<dbReference type="STRING" id="1358809.S7W7A2"/>
<reference evidence="7" key="1">
    <citation type="journal article" date="2013" name="PLoS Genet.">
        <title>The genome of Spraguea lophii and the basis of host-microsporidian interactions.</title>
        <authorList>
            <person name="Campbell S.E."/>
            <person name="Williams T.A."/>
            <person name="Yousuf A."/>
            <person name="Soanes D.M."/>
            <person name="Paszkiewicz K.H."/>
            <person name="Williams B.A.P."/>
        </authorList>
    </citation>
    <scope>NUCLEOTIDE SEQUENCE [LARGE SCALE GENOMIC DNA]</scope>
    <source>
        <strain evidence="7">42_110</strain>
    </source>
</reference>
<dbReference type="FunCoup" id="S7W7A2">
    <property type="interactions" value="236"/>
</dbReference>
<sequence length="204" mass="24145">MGYLQYLKEIRRDKQSSVMRYLLRVRCWEYRQNTAIHRASGPTYLDKARMLGYRNIPGMCIFRARVRRGARPKKVLKGNTHGKPSKSGVYQRKPAKRLQAFAEIRVGRKCSNMRVFNSYWVGQDRVYKYFEVIMVDPYCDRIKNDKKINWLCKPVMKHREARGLTNGTKTSRGLGKGIRYNQTKGGSKRAAWRNRNTQSLRRYR</sequence>
<feature type="region of interest" description="Disordered" evidence="5">
    <location>
        <begin position="162"/>
        <end position="204"/>
    </location>
</feature>
<name>S7W7A2_SPRLO</name>
<dbReference type="GO" id="GO:0002181">
    <property type="term" value="P:cytoplasmic translation"/>
    <property type="evidence" value="ECO:0007669"/>
    <property type="project" value="TreeGrafter"/>
</dbReference>
<dbReference type="SUPFAM" id="SSF54189">
    <property type="entry name" value="Ribosomal proteins S24e, L23 and L15e"/>
    <property type="match status" value="1"/>
</dbReference>
<dbReference type="PDB" id="8P5D">
    <property type="method" value="EM"/>
    <property type="resolution" value="10.80 A"/>
    <property type="chains" value="LN0=1-204"/>
</dbReference>
<accession>S7W7A2</accession>
<dbReference type="SMART" id="SM01384">
    <property type="entry name" value="Ribosomal_L15e"/>
    <property type="match status" value="1"/>
</dbReference>
<dbReference type="InterPro" id="IPR024794">
    <property type="entry name" value="Rbsml_eL15_core_dom_sf"/>
</dbReference>
<dbReference type="InterPro" id="IPR000439">
    <property type="entry name" value="Ribosomal_eL15"/>
</dbReference>
<dbReference type="GO" id="GO:0022625">
    <property type="term" value="C:cytosolic large ribosomal subunit"/>
    <property type="evidence" value="ECO:0007669"/>
    <property type="project" value="TreeGrafter"/>
</dbReference>
<protein>
    <recommendedName>
        <fullName evidence="4">Ribosomal protein L15</fullName>
    </recommendedName>
</protein>
<dbReference type="InterPro" id="IPR012678">
    <property type="entry name" value="Ribosomal_uL23/eL15/eS24_sf"/>
</dbReference>
<dbReference type="GO" id="GO:0003735">
    <property type="term" value="F:structural constituent of ribosome"/>
    <property type="evidence" value="ECO:0007669"/>
    <property type="project" value="InterPro"/>
</dbReference>
<dbReference type="Proteomes" id="UP000014978">
    <property type="component" value="Unassembled WGS sequence"/>
</dbReference>
<dbReference type="EMDB" id="EMD-13892"/>
<proteinExistence type="evidence at protein level"/>
<dbReference type="PDB" id="7QCA">
    <property type="method" value="EM"/>
    <property type="resolution" value="2.79 A"/>
    <property type="chains" value="LN0=1-204"/>
</dbReference>
<dbReference type="GO" id="GO:0003723">
    <property type="term" value="F:RNA binding"/>
    <property type="evidence" value="ECO:0007669"/>
    <property type="project" value="TreeGrafter"/>
</dbReference>